<dbReference type="InterPro" id="IPR019595">
    <property type="entry name" value="DUF2470"/>
</dbReference>
<feature type="region of interest" description="Disordered" evidence="1">
    <location>
        <begin position="98"/>
        <end position="121"/>
    </location>
</feature>
<accession>A0ABY3WMM7</accession>
<evidence type="ECO:0000313" key="3">
    <source>
        <dbReference type="EMBL" id="UNM12836.1"/>
    </source>
</evidence>
<dbReference type="Proteomes" id="UP000828924">
    <property type="component" value="Chromosome"/>
</dbReference>
<evidence type="ECO:0000313" key="4">
    <source>
        <dbReference type="Proteomes" id="UP000828924"/>
    </source>
</evidence>
<evidence type="ECO:0000256" key="1">
    <source>
        <dbReference type="SAM" id="MobiDB-lite"/>
    </source>
</evidence>
<dbReference type="RefSeq" id="WP_242331484.1">
    <property type="nucleotide sequence ID" value="NZ_CP071872.1"/>
</dbReference>
<keyword evidence="4" id="KW-1185">Reference proteome</keyword>
<sequence length="254" mass="27074">MSLTEARVPVPSSAERIRTVLTGATSLTLTTHRRIYDLIDAHTVNSKGQLRLLPPGGSPLAAEVACAPRGSVAALLHFTDVAPTAVRDRVRARVTLSGWLSPAGPDRPSDTDHATDGSGEADGYALRLDTARATIETAEATATVGLDEVVLAEADPLAREEAALLTHLTDDHADVVAQLAALAGAYPLNGAVRVTPFALDRYGITLRCEYTRGHGDLRIVFPAPLTRAEQLGERIHQLLTAAHTCPHSRRRLSH</sequence>
<gene>
    <name evidence="3" type="ORF">J4032_16105</name>
</gene>
<dbReference type="Gene3D" id="3.20.180.10">
    <property type="entry name" value="PNP-oxidase-like"/>
    <property type="match status" value="1"/>
</dbReference>
<evidence type="ECO:0000259" key="2">
    <source>
        <dbReference type="Pfam" id="PF10615"/>
    </source>
</evidence>
<reference evidence="3 4" key="1">
    <citation type="submission" date="2021-03" db="EMBL/GenBank/DDBJ databases">
        <title>Complete genome of Streptomyces formicae strain 1H-GS9 (DSM 100524).</title>
        <authorList>
            <person name="Atanasov K.E."/>
            <person name="Altabella T."/>
            <person name="Ferrer A."/>
        </authorList>
    </citation>
    <scope>NUCLEOTIDE SEQUENCE [LARGE SCALE GENOMIC DNA]</scope>
    <source>
        <strain evidence="3 4">1H-GS9</strain>
    </source>
</reference>
<name>A0ABY3WMM7_9ACTN</name>
<dbReference type="Pfam" id="PF10615">
    <property type="entry name" value="DUF2470"/>
    <property type="match status" value="1"/>
</dbReference>
<proteinExistence type="predicted"/>
<feature type="domain" description="DUF2470" evidence="2">
    <location>
        <begin position="162"/>
        <end position="237"/>
    </location>
</feature>
<dbReference type="InterPro" id="IPR037119">
    <property type="entry name" value="Haem_oxidase_HugZ-like_sf"/>
</dbReference>
<dbReference type="EMBL" id="CP071872">
    <property type="protein sequence ID" value="UNM12836.1"/>
    <property type="molecule type" value="Genomic_DNA"/>
</dbReference>
<protein>
    <submittedName>
        <fullName evidence="3">DUF2470 domain-containing protein</fullName>
    </submittedName>
</protein>
<organism evidence="3 4">
    <name type="scientific">Streptomyces formicae</name>
    <dbReference type="NCBI Taxonomy" id="1616117"/>
    <lineage>
        <taxon>Bacteria</taxon>
        <taxon>Bacillati</taxon>
        <taxon>Actinomycetota</taxon>
        <taxon>Actinomycetes</taxon>
        <taxon>Kitasatosporales</taxon>
        <taxon>Streptomycetaceae</taxon>
        <taxon>Streptomyces</taxon>
    </lineage>
</organism>
<dbReference type="SUPFAM" id="SSF50475">
    <property type="entry name" value="FMN-binding split barrel"/>
    <property type="match status" value="1"/>
</dbReference>